<sequence>MDPAAWRRSRARARRTALELSSAIAEATRPRQSPPTTTALDDNHHRHHHHDHDEDEEEEEEEEELLPSPILSFVTDATASSRPAQRPDRAAPGRRRRGLLRLSEAAARAVAVSTTTRQSTATVMGSGGPRVPKQRPVTDQLRRSLVRYVPPKPQRIFRLPRAGDPG</sequence>
<evidence type="ECO:0000313" key="2">
    <source>
        <dbReference type="Proteomes" id="UP001145114"/>
    </source>
</evidence>
<accession>A0ACC1HLU2</accession>
<evidence type="ECO:0000313" key="1">
    <source>
        <dbReference type="EMBL" id="KAJ1677459.1"/>
    </source>
</evidence>
<dbReference type="EMBL" id="JAMZIH010002413">
    <property type="protein sequence ID" value="KAJ1677459.1"/>
    <property type="molecule type" value="Genomic_DNA"/>
</dbReference>
<keyword evidence="2" id="KW-1185">Reference proteome</keyword>
<protein>
    <submittedName>
        <fullName evidence="1">Uncharacterized protein</fullName>
    </submittedName>
</protein>
<name>A0ACC1HLU2_9FUNG</name>
<dbReference type="Proteomes" id="UP001145114">
    <property type="component" value="Unassembled WGS sequence"/>
</dbReference>
<feature type="non-terminal residue" evidence="1">
    <location>
        <position position="166"/>
    </location>
</feature>
<gene>
    <name evidence="1" type="ORF">EV182_006126</name>
</gene>
<reference evidence="1" key="1">
    <citation type="submission" date="2022-06" db="EMBL/GenBank/DDBJ databases">
        <title>Phylogenomic reconstructions and comparative analyses of Kickxellomycotina fungi.</title>
        <authorList>
            <person name="Reynolds N.K."/>
            <person name="Stajich J.E."/>
            <person name="Barry K."/>
            <person name="Grigoriev I.V."/>
            <person name="Crous P."/>
            <person name="Smith M.E."/>
        </authorList>
    </citation>
    <scope>NUCLEOTIDE SEQUENCE</scope>
    <source>
        <strain evidence="1">RSA 2271</strain>
    </source>
</reference>
<proteinExistence type="predicted"/>
<comment type="caution">
    <text evidence="1">The sequence shown here is derived from an EMBL/GenBank/DDBJ whole genome shotgun (WGS) entry which is preliminary data.</text>
</comment>
<organism evidence="1 2">
    <name type="scientific">Spiromyces aspiralis</name>
    <dbReference type="NCBI Taxonomy" id="68401"/>
    <lineage>
        <taxon>Eukaryota</taxon>
        <taxon>Fungi</taxon>
        <taxon>Fungi incertae sedis</taxon>
        <taxon>Zoopagomycota</taxon>
        <taxon>Kickxellomycotina</taxon>
        <taxon>Kickxellomycetes</taxon>
        <taxon>Kickxellales</taxon>
        <taxon>Kickxellaceae</taxon>
        <taxon>Spiromyces</taxon>
    </lineage>
</organism>